<dbReference type="InterPro" id="IPR000407">
    <property type="entry name" value="GDA1_CD39_NTPase"/>
</dbReference>
<protein>
    <recommendedName>
        <fullName evidence="9">Apyrase</fullName>
    </recommendedName>
</protein>
<dbReference type="Proteomes" id="UP000886520">
    <property type="component" value="Chromosome 16"/>
</dbReference>
<dbReference type="PROSITE" id="PS01238">
    <property type="entry name" value="GDA1_CD39_NTPASE"/>
    <property type="match status" value="1"/>
</dbReference>
<dbReference type="FunFam" id="3.30.420.150:FF:000008">
    <property type="entry name" value="Apyrase 1"/>
    <property type="match status" value="1"/>
</dbReference>
<dbReference type="OrthoDB" id="6372431at2759"/>
<dbReference type="EMBL" id="JABFUD020000016">
    <property type="protein sequence ID" value="KAI5068044.1"/>
    <property type="molecule type" value="Genomic_DNA"/>
</dbReference>
<feature type="binding site" evidence="4">
    <location>
        <begin position="232"/>
        <end position="236"/>
    </location>
    <ligand>
        <name>ATP</name>
        <dbReference type="ChEBI" id="CHEBI:30616"/>
    </ligand>
</feature>
<evidence type="ECO:0008006" key="9">
    <source>
        <dbReference type="Google" id="ProtNLM"/>
    </source>
</evidence>
<dbReference type="GO" id="GO:0005524">
    <property type="term" value="F:ATP binding"/>
    <property type="evidence" value="ECO:0007669"/>
    <property type="project" value="UniProtKB-KW"/>
</dbReference>
<keyword evidence="2 5" id="KW-0378">Hydrolase</keyword>
<dbReference type="AlphaFoldDB" id="A0A9D4UHK3"/>
<keyword evidence="8" id="KW-1185">Reference proteome</keyword>
<dbReference type="Gene3D" id="3.30.420.150">
    <property type="entry name" value="Exopolyphosphatase. Domain 2"/>
    <property type="match status" value="1"/>
</dbReference>
<keyword evidence="4" id="KW-0547">Nucleotide-binding</keyword>
<dbReference type="Pfam" id="PF01150">
    <property type="entry name" value="GDA1_CD39"/>
    <property type="match status" value="1"/>
</dbReference>
<dbReference type="Gene3D" id="3.30.420.40">
    <property type="match status" value="1"/>
</dbReference>
<feature type="active site" description="Proton acceptor" evidence="3">
    <location>
        <position position="202"/>
    </location>
</feature>
<evidence type="ECO:0000256" key="6">
    <source>
        <dbReference type="SAM" id="Phobius"/>
    </source>
</evidence>
<reference evidence="7" key="1">
    <citation type="submission" date="2021-01" db="EMBL/GenBank/DDBJ databases">
        <title>Adiantum capillus-veneris genome.</title>
        <authorList>
            <person name="Fang Y."/>
            <person name="Liao Q."/>
        </authorList>
    </citation>
    <scope>NUCLEOTIDE SEQUENCE</scope>
    <source>
        <strain evidence="7">H3</strain>
        <tissue evidence="7">Leaf</tissue>
    </source>
</reference>
<evidence type="ECO:0000313" key="8">
    <source>
        <dbReference type="Proteomes" id="UP000886520"/>
    </source>
</evidence>
<evidence type="ECO:0000256" key="1">
    <source>
        <dbReference type="ARBA" id="ARBA00009283"/>
    </source>
</evidence>
<organism evidence="7 8">
    <name type="scientific">Adiantum capillus-veneris</name>
    <name type="common">Maidenhair fern</name>
    <dbReference type="NCBI Taxonomy" id="13818"/>
    <lineage>
        <taxon>Eukaryota</taxon>
        <taxon>Viridiplantae</taxon>
        <taxon>Streptophyta</taxon>
        <taxon>Embryophyta</taxon>
        <taxon>Tracheophyta</taxon>
        <taxon>Polypodiopsida</taxon>
        <taxon>Polypodiidae</taxon>
        <taxon>Polypodiales</taxon>
        <taxon>Pteridineae</taxon>
        <taxon>Pteridaceae</taxon>
        <taxon>Vittarioideae</taxon>
        <taxon>Adiantum</taxon>
    </lineage>
</organism>
<gene>
    <name evidence="7" type="ORF">GOP47_0016389</name>
</gene>
<evidence type="ECO:0000256" key="3">
    <source>
        <dbReference type="PIRSR" id="PIRSR600407-1"/>
    </source>
</evidence>
<keyword evidence="6" id="KW-0812">Transmembrane</keyword>
<dbReference type="CDD" id="cd24041">
    <property type="entry name" value="ASKHA_NBD_AtAPY1-like"/>
    <property type="match status" value="1"/>
</dbReference>
<evidence type="ECO:0000313" key="7">
    <source>
        <dbReference type="EMBL" id="KAI5068044.1"/>
    </source>
</evidence>
<dbReference type="GO" id="GO:0017110">
    <property type="term" value="F:nucleoside diphosphate phosphatase activity"/>
    <property type="evidence" value="ECO:0007669"/>
    <property type="project" value="TreeGrafter"/>
</dbReference>
<feature type="transmembrane region" description="Helical" evidence="6">
    <location>
        <begin position="20"/>
        <end position="37"/>
    </location>
</feature>
<comment type="caution">
    <text evidence="7">The sequence shown here is derived from an EMBL/GenBank/DDBJ whole genome shotgun (WGS) entry which is preliminary data.</text>
</comment>
<keyword evidence="4" id="KW-0067">ATP-binding</keyword>
<evidence type="ECO:0000256" key="4">
    <source>
        <dbReference type="PIRSR" id="PIRSR600407-2"/>
    </source>
</evidence>
<dbReference type="PANTHER" id="PTHR11782:SF83">
    <property type="entry name" value="GUANOSINE-DIPHOSPHATASE"/>
    <property type="match status" value="1"/>
</dbReference>
<dbReference type="GO" id="GO:0016020">
    <property type="term" value="C:membrane"/>
    <property type="evidence" value="ECO:0007669"/>
    <property type="project" value="TreeGrafter"/>
</dbReference>
<name>A0A9D4UHK3_ADICA</name>
<evidence type="ECO:0000256" key="5">
    <source>
        <dbReference type="RuleBase" id="RU003833"/>
    </source>
</evidence>
<comment type="similarity">
    <text evidence="1 5">Belongs to the GDA1/CD39 NTPase family.</text>
</comment>
<sequence>MRRFRQESLGEKAYRYRGVVFVVCVPLLLIIFVLLAMPRHPVDPSTLSSIGPFENSALHFPHNLDLSSASSGSGSDNKYAVVFDAGSSGSRVHVYCFGDNVELIPIGDEMELFRKTEPGLSSFATDSEGGANSLKELLDDAINAVPSKQRSETPVRVGATAGLRTLPGTAAQNLLEAVTNLLTASPFKFQPDWVSILDGIQEGAFEWVTINYLLGNIGQDYGNTVGVVDLGGGSVQMAYAISEDAAGNAPKAVEGEDVYVKELNLLGKKYHLYVHSYLHYGLLAARAEVLKLVEGTETCPCLAGGFKGEYQYSSEQFAAEGSASGADFRKCQKLLVKALNKDHACEHMQCTFGGVWSGGGGDGQRKLFVASFFFDRALQAGIIKNPDAVEAKLKPADFGRAGRQVCAMSLEDIGKNYPSTDEHQRPYFCLDLVYQYTLLVDGFAIDREQEITLIKKVKYKNDAVEAAWPLGSAIEAISMK</sequence>
<keyword evidence="6" id="KW-0472">Membrane</keyword>
<dbReference type="GO" id="GO:0009134">
    <property type="term" value="P:nucleoside diphosphate catabolic process"/>
    <property type="evidence" value="ECO:0007669"/>
    <property type="project" value="TreeGrafter"/>
</dbReference>
<proteinExistence type="inferred from homology"/>
<keyword evidence="6" id="KW-1133">Transmembrane helix</keyword>
<dbReference type="PANTHER" id="PTHR11782">
    <property type="entry name" value="ADENOSINE/GUANOSINE DIPHOSPHATASE"/>
    <property type="match status" value="1"/>
</dbReference>
<accession>A0A9D4UHK3</accession>
<evidence type="ECO:0000256" key="2">
    <source>
        <dbReference type="ARBA" id="ARBA00022801"/>
    </source>
</evidence>